<dbReference type="Proteomes" id="UP001159363">
    <property type="component" value="Chromosome 11"/>
</dbReference>
<evidence type="ECO:0000313" key="2">
    <source>
        <dbReference type="Proteomes" id="UP001159363"/>
    </source>
</evidence>
<evidence type="ECO:0000313" key="1">
    <source>
        <dbReference type="EMBL" id="KAJ8871798.1"/>
    </source>
</evidence>
<name>A0ABQ9GIE4_9NEOP</name>
<sequence length="168" mass="19176">MVIDVGARGKQSEGGAFIVTEIYNRVQNNTSNVPPSKPLPGTSIRALDEMNFSPRNLPQAFFPWQQYYCRGRNFQHTALKFQKKQYNVSLAYYGSALEIQTMNNVRLLVQTASILHNVIRERDGINNYSYISCIRGENVGENVEVLQALFPSSLEKQAKKQWQCEIIK</sequence>
<protein>
    <submittedName>
        <fullName evidence="1">Uncharacterized protein</fullName>
    </submittedName>
</protein>
<comment type="caution">
    <text evidence="1">The sequence shown here is derived from an EMBL/GenBank/DDBJ whole genome shotgun (WGS) entry which is preliminary data.</text>
</comment>
<organism evidence="1 2">
    <name type="scientific">Dryococelus australis</name>
    <dbReference type="NCBI Taxonomy" id="614101"/>
    <lineage>
        <taxon>Eukaryota</taxon>
        <taxon>Metazoa</taxon>
        <taxon>Ecdysozoa</taxon>
        <taxon>Arthropoda</taxon>
        <taxon>Hexapoda</taxon>
        <taxon>Insecta</taxon>
        <taxon>Pterygota</taxon>
        <taxon>Neoptera</taxon>
        <taxon>Polyneoptera</taxon>
        <taxon>Phasmatodea</taxon>
        <taxon>Verophasmatodea</taxon>
        <taxon>Anareolatae</taxon>
        <taxon>Phasmatidae</taxon>
        <taxon>Eurycanthinae</taxon>
        <taxon>Dryococelus</taxon>
    </lineage>
</organism>
<keyword evidence="2" id="KW-1185">Reference proteome</keyword>
<dbReference type="EMBL" id="JARBHB010000012">
    <property type="protein sequence ID" value="KAJ8871798.1"/>
    <property type="molecule type" value="Genomic_DNA"/>
</dbReference>
<proteinExistence type="predicted"/>
<accession>A0ABQ9GIE4</accession>
<reference evidence="1 2" key="1">
    <citation type="submission" date="2023-02" db="EMBL/GenBank/DDBJ databases">
        <title>LHISI_Scaffold_Assembly.</title>
        <authorList>
            <person name="Stuart O.P."/>
            <person name="Cleave R."/>
            <person name="Magrath M.J.L."/>
            <person name="Mikheyev A.S."/>
        </authorList>
    </citation>
    <scope>NUCLEOTIDE SEQUENCE [LARGE SCALE GENOMIC DNA]</scope>
    <source>
        <strain evidence="1">Daus_M_001</strain>
        <tissue evidence="1">Leg muscle</tissue>
    </source>
</reference>
<gene>
    <name evidence="1" type="ORF">PR048_028138</name>
</gene>